<evidence type="ECO:0000313" key="1">
    <source>
        <dbReference type="EMBL" id="OTP66215.1"/>
    </source>
</evidence>
<dbReference type="EMBL" id="NBTZ01000162">
    <property type="protein sequence ID" value="OTP66215.1"/>
    <property type="molecule type" value="Genomic_DNA"/>
</dbReference>
<organism evidence="1 2">
    <name type="scientific">Caballeronia sordidicola</name>
    <name type="common">Burkholderia sordidicola</name>
    <dbReference type="NCBI Taxonomy" id="196367"/>
    <lineage>
        <taxon>Bacteria</taxon>
        <taxon>Pseudomonadati</taxon>
        <taxon>Pseudomonadota</taxon>
        <taxon>Betaproteobacteria</taxon>
        <taxon>Burkholderiales</taxon>
        <taxon>Burkholderiaceae</taxon>
        <taxon>Caballeronia</taxon>
    </lineage>
</organism>
<proteinExistence type="predicted"/>
<dbReference type="RefSeq" id="WP_144029483.1">
    <property type="nucleotide sequence ID" value="NZ_NBTZ01000162.1"/>
</dbReference>
<evidence type="ECO:0000313" key="2">
    <source>
        <dbReference type="Proteomes" id="UP000195221"/>
    </source>
</evidence>
<accession>A0A242M6G4</accession>
<reference evidence="1 2" key="1">
    <citation type="submission" date="2017-03" db="EMBL/GenBank/DDBJ databases">
        <title>Genome analysis of strain PAMC 26577.</title>
        <authorList>
            <person name="Oh H.-M."/>
            <person name="Yang J.-A."/>
        </authorList>
    </citation>
    <scope>NUCLEOTIDE SEQUENCE [LARGE SCALE GENOMIC DNA]</scope>
    <source>
        <strain evidence="1 2">PAMC 26577</strain>
    </source>
</reference>
<comment type="caution">
    <text evidence="1">The sequence shown here is derived from an EMBL/GenBank/DDBJ whole genome shotgun (WGS) entry which is preliminary data.</text>
</comment>
<dbReference type="Proteomes" id="UP000195221">
    <property type="component" value="Unassembled WGS sequence"/>
</dbReference>
<sequence length="111" mass="12159">MGDVLEASACVMKCANRFNTVGEAVGQEESLMTFTILRMVDAEITPYEFAKRAASAFFLWPKLLLDERSTGRCSRTLCSTISFTEIKAAGNLRLRAPTASAVVCLRFEPGT</sequence>
<name>A0A242M6G4_CABSO</name>
<protein>
    <submittedName>
        <fullName evidence="1">Uncharacterized protein</fullName>
    </submittedName>
</protein>
<gene>
    <name evidence="1" type="ORF">PAMC26577_38135</name>
</gene>
<dbReference type="AlphaFoldDB" id="A0A242M6G4"/>